<evidence type="ECO:0000313" key="4">
    <source>
        <dbReference type="Proteomes" id="UP001187682"/>
    </source>
</evidence>
<evidence type="ECO:0000256" key="1">
    <source>
        <dbReference type="SAM" id="MobiDB-lite"/>
    </source>
</evidence>
<gene>
    <name evidence="3" type="ORF">DNG_06802</name>
</gene>
<feature type="transmembrane region" description="Helical" evidence="2">
    <location>
        <begin position="200"/>
        <end position="223"/>
    </location>
</feature>
<evidence type="ECO:0000256" key="2">
    <source>
        <dbReference type="SAM" id="Phobius"/>
    </source>
</evidence>
<feature type="region of interest" description="Disordered" evidence="1">
    <location>
        <begin position="232"/>
        <end position="258"/>
    </location>
</feature>
<keyword evidence="4" id="KW-1185">Reference proteome</keyword>
<keyword evidence="2" id="KW-1133">Transmembrane helix</keyword>
<sequence length="284" mass="29953">MAPPSTTTVSGTPLTFLPVFSTPWPQPSDCDNTYRRPDGTLLAWDIVYGISFSSEAQTCWPPEFTSSWEQSPTAATYTVFGPTFECPASYEAVQTAIVGEGVQRVFCCPSSYSLRIPQPISSAWPSQCVSVATSGQVLSYMNQYKSKGVFYGVPTSSTVNEEDVTVYGAPVNGFNVAATDANGNLIESDKSHGMGVPTRIIVGAAVGSVGGLALIFIGAWIIWRRRRSARASGGGPAPDALGEGAPGQAAGRDPVKGKVYAELSTDTTTSQVYELPAQARVTNG</sequence>
<name>A0AAE8N2B1_9PEZI</name>
<accession>A0AAE8N2B1</accession>
<reference evidence="3" key="1">
    <citation type="submission" date="2018-03" db="EMBL/GenBank/DDBJ databases">
        <authorList>
            <person name="Guldener U."/>
        </authorList>
    </citation>
    <scope>NUCLEOTIDE SEQUENCE</scope>
</reference>
<dbReference type="EMBL" id="ONZQ02000009">
    <property type="protein sequence ID" value="SPO04119.1"/>
    <property type="molecule type" value="Genomic_DNA"/>
</dbReference>
<evidence type="ECO:0000313" key="3">
    <source>
        <dbReference type="EMBL" id="SPO04119.1"/>
    </source>
</evidence>
<proteinExistence type="predicted"/>
<keyword evidence="2" id="KW-0472">Membrane</keyword>
<keyword evidence="2" id="KW-0812">Transmembrane</keyword>
<comment type="caution">
    <text evidence="3">The sequence shown here is derived from an EMBL/GenBank/DDBJ whole genome shotgun (WGS) entry which is preliminary data.</text>
</comment>
<protein>
    <submittedName>
        <fullName evidence="3">Uncharacterized protein</fullName>
    </submittedName>
</protein>
<dbReference type="AlphaFoldDB" id="A0AAE8N2B1"/>
<dbReference type="Proteomes" id="UP001187682">
    <property type="component" value="Unassembled WGS sequence"/>
</dbReference>
<organism evidence="3 4">
    <name type="scientific">Cephalotrichum gorgonifer</name>
    <dbReference type="NCBI Taxonomy" id="2041049"/>
    <lineage>
        <taxon>Eukaryota</taxon>
        <taxon>Fungi</taxon>
        <taxon>Dikarya</taxon>
        <taxon>Ascomycota</taxon>
        <taxon>Pezizomycotina</taxon>
        <taxon>Sordariomycetes</taxon>
        <taxon>Hypocreomycetidae</taxon>
        <taxon>Microascales</taxon>
        <taxon>Microascaceae</taxon>
        <taxon>Cephalotrichum</taxon>
    </lineage>
</organism>